<feature type="domain" description="Response regulatory" evidence="14">
    <location>
        <begin position="706"/>
        <end position="823"/>
    </location>
</feature>
<evidence type="ECO:0000256" key="8">
    <source>
        <dbReference type="ARBA" id="ARBA00023012"/>
    </source>
</evidence>
<dbReference type="CDD" id="cd16922">
    <property type="entry name" value="HATPase_EvgS-ArcB-TorS-like"/>
    <property type="match status" value="1"/>
</dbReference>
<keyword evidence="5 11" id="KW-0597">Phosphoprotein</keyword>
<keyword evidence="12" id="KW-0812">Transmembrane</keyword>
<dbReference type="InterPro" id="IPR001789">
    <property type="entry name" value="Sig_transdc_resp-reg_receiver"/>
</dbReference>
<gene>
    <name evidence="15" type="ordered locus">Clocel_0016</name>
</gene>
<dbReference type="InterPro" id="IPR036097">
    <property type="entry name" value="HisK_dim/P_sf"/>
</dbReference>
<dbReference type="InterPro" id="IPR010559">
    <property type="entry name" value="Sig_transdc_His_kin_internal"/>
</dbReference>
<comment type="catalytic activity">
    <reaction evidence="1">
        <text>ATP + protein L-histidine = ADP + protein N-phospho-L-histidine.</text>
        <dbReference type="EC" id="2.7.13.3"/>
    </reaction>
</comment>
<evidence type="ECO:0000256" key="7">
    <source>
        <dbReference type="ARBA" id="ARBA00022777"/>
    </source>
</evidence>
<proteinExistence type="inferred from homology"/>
<dbReference type="AlphaFoldDB" id="D9SMM2"/>
<feature type="transmembrane region" description="Helical" evidence="12">
    <location>
        <begin position="364"/>
        <end position="382"/>
    </location>
</feature>
<dbReference type="GO" id="GO:0000155">
    <property type="term" value="F:phosphorelay sensor kinase activity"/>
    <property type="evidence" value="ECO:0007669"/>
    <property type="project" value="InterPro"/>
</dbReference>
<sequence>MHKNEKQWYRYAFIILSVTIFLLLVYRLTTSAEIRHGINAVNGQIDLSNVELDKNNYVDLDGEWEFYWKKQLSYLQQDQFKQKPDAVLKLPSVWRRNIVNGERLTSFGYATYRLKVKVKNKDQLLTLKLPAIHTSYSVYINDKLIGSGGIAGQDKATSKADLKTVISTFAPPGEEFYIIIHVSNFSGSLSGIWDSIQLGNQESINSLWSDYIKKDLFLFGSSLIMAIYHLSIFFMRGKKKPSLYFAILCIIVNIRISVLDSYFIYKIIPSASYGLVNFLNFFTIFWGPVIYAFFIFELFPFKKAKVIKNAISYIAILETLIALIMPVHVYTVGTIVYDAIDVVTLGICTFISIRAVFKKQEGAVIILTSSIIVVFSMIYDTVFELKLVGGHTEVTPIAFFIFIFLQAFTLARNFSKDYNDVIVMTTQLEDMLNKEKTLTEKLTKLDKLKDEFLANTSHELRTPLNGIINMTEAVLSGAEGYVNDMQRRNLSLVVSSGKRLNNLVNDILDMSRLKYKDIRLNRKTYDAKKLIFSVVNIFEYIKPNKQVRIELSIEEKLPFILVDEDRFNQILFNIIGNAMKFTHKGKIAVSTERIDNFVEIRIEDTGIGISEDKLDQIWNAFEQIDASITRKYGGMGLGLSITKNLVELHGGSINVESQINKGTIFRFTVPISEEEIEENSSKSNLEDKKYNYALSVPERIHGDSGKILVVDDEIINLHSIANILKHENYDITCVADGESAIEILKRDKSFSLVILDIMMPDMTGYQVCKAIRETDNLFEMPILMLTASNQPKTVIQAFKEGANDFLYKPFEVDELLARTKTLTELKKSVIKAFDMEMAFLQAQIKPHFLFNVINTIVALCDDNPEEASELLIEFSSYLRSSFDFRNLEQAIALEKEIEYVNSYLKLEKARFGEKLTIEFDIDDSIKAKIPPLVIQPLVENAVKHGVMKKSEGGTVRLSIKETNGEINVSVKDDGVGISKDILQGILKNDSKRRSVGVKNIDKRLKRISGRGLQINSNEGEGTEIQFSI</sequence>
<dbReference type="eggNOG" id="COG5002">
    <property type="taxonomic scope" value="Bacteria"/>
</dbReference>
<accession>D9SMM2</accession>
<evidence type="ECO:0000256" key="2">
    <source>
        <dbReference type="ARBA" id="ARBA00006402"/>
    </source>
</evidence>
<dbReference type="FunFam" id="3.30.565.10:FF:000010">
    <property type="entry name" value="Sensor histidine kinase RcsC"/>
    <property type="match status" value="1"/>
</dbReference>
<dbReference type="Pfam" id="PF00072">
    <property type="entry name" value="Response_reg"/>
    <property type="match status" value="1"/>
</dbReference>
<dbReference type="PANTHER" id="PTHR43047:SF72">
    <property type="entry name" value="OSMOSENSING HISTIDINE PROTEIN KINASE SLN1"/>
    <property type="match status" value="1"/>
</dbReference>
<dbReference type="GO" id="GO:0009927">
    <property type="term" value="F:histidine phosphotransfer kinase activity"/>
    <property type="evidence" value="ECO:0007669"/>
    <property type="project" value="TreeGrafter"/>
</dbReference>
<dbReference type="InterPro" id="IPR005467">
    <property type="entry name" value="His_kinase_dom"/>
</dbReference>
<evidence type="ECO:0000259" key="14">
    <source>
        <dbReference type="PROSITE" id="PS50110"/>
    </source>
</evidence>
<evidence type="ECO:0000313" key="15">
    <source>
        <dbReference type="EMBL" id="ADL49807.1"/>
    </source>
</evidence>
<feature type="transmembrane region" description="Helical" evidence="12">
    <location>
        <begin position="335"/>
        <end position="357"/>
    </location>
</feature>
<dbReference type="InterPro" id="IPR008979">
    <property type="entry name" value="Galactose-bd-like_sf"/>
</dbReference>
<name>D9SMM2_CLOC7</name>
<dbReference type="Gene3D" id="2.60.120.260">
    <property type="entry name" value="Galactose-binding domain-like"/>
    <property type="match status" value="1"/>
</dbReference>
<keyword evidence="6" id="KW-0808">Transferase</keyword>
<comment type="function">
    <text evidence="9">May play the central regulatory role in sporulation. It may be an element of the effector pathway responsible for the activation of sporulation genes in response to nutritional stress. Spo0A may act in concert with spo0H (a sigma factor) to control the expression of some genes that are critical to the sporulation process.</text>
</comment>
<dbReference type="Proteomes" id="UP000002730">
    <property type="component" value="Chromosome"/>
</dbReference>
<dbReference type="InterPro" id="IPR011623">
    <property type="entry name" value="7TMR_DISM_rcpt_extracell_dom1"/>
</dbReference>
<feature type="transmembrane region" description="Helical" evidence="12">
    <location>
        <begin position="216"/>
        <end position="235"/>
    </location>
</feature>
<keyword evidence="12" id="KW-1133">Transmembrane helix</keyword>
<dbReference type="EC" id="2.7.13.3" evidence="3"/>
<dbReference type="Gene3D" id="3.40.50.2300">
    <property type="match status" value="1"/>
</dbReference>
<feature type="transmembrane region" description="Helical" evidence="12">
    <location>
        <begin position="311"/>
        <end position="329"/>
    </location>
</feature>
<feature type="domain" description="Histidine kinase" evidence="13">
    <location>
        <begin position="933"/>
        <end position="1028"/>
    </location>
</feature>
<dbReference type="PRINTS" id="PR00344">
    <property type="entry name" value="BCTRLSENSOR"/>
</dbReference>
<feature type="domain" description="Histidine kinase" evidence="13">
    <location>
        <begin position="455"/>
        <end position="673"/>
    </location>
</feature>
<dbReference type="SMART" id="SM00388">
    <property type="entry name" value="HisKA"/>
    <property type="match status" value="1"/>
</dbReference>
<dbReference type="EMBL" id="CP002160">
    <property type="protein sequence ID" value="ADL49807.1"/>
    <property type="molecule type" value="Genomic_DNA"/>
</dbReference>
<evidence type="ECO:0000256" key="3">
    <source>
        <dbReference type="ARBA" id="ARBA00012438"/>
    </source>
</evidence>
<keyword evidence="16" id="KW-1185">Reference proteome</keyword>
<dbReference type="Gene3D" id="1.10.287.130">
    <property type="match status" value="1"/>
</dbReference>
<evidence type="ECO:0000256" key="1">
    <source>
        <dbReference type="ARBA" id="ARBA00000085"/>
    </source>
</evidence>
<evidence type="ECO:0000259" key="13">
    <source>
        <dbReference type="PROSITE" id="PS50109"/>
    </source>
</evidence>
<evidence type="ECO:0000256" key="12">
    <source>
        <dbReference type="SAM" id="Phobius"/>
    </source>
</evidence>
<evidence type="ECO:0000256" key="9">
    <source>
        <dbReference type="ARBA" id="ARBA00024867"/>
    </source>
</evidence>
<dbReference type="Pfam" id="PF06580">
    <property type="entry name" value="His_kinase"/>
    <property type="match status" value="1"/>
</dbReference>
<feature type="transmembrane region" description="Helical" evidence="12">
    <location>
        <begin position="277"/>
        <end position="299"/>
    </location>
</feature>
<dbReference type="InterPro" id="IPR011006">
    <property type="entry name" value="CheY-like_superfamily"/>
</dbReference>
<dbReference type="RefSeq" id="WP_010073084.1">
    <property type="nucleotide sequence ID" value="NC_014393.1"/>
</dbReference>
<dbReference type="SMART" id="SM00448">
    <property type="entry name" value="REC"/>
    <property type="match status" value="1"/>
</dbReference>
<keyword evidence="8" id="KW-0902">Two-component regulatory system</keyword>
<dbReference type="PANTHER" id="PTHR43047">
    <property type="entry name" value="TWO-COMPONENT HISTIDINE PROTEIN KINASE"/>
    <property type="match status" value="1"/>
</dbReference>
<evidence type="ECO:0000256" key="6">
    <source>
        <dbReference type="ARBA" id="ARBA00022679"/>
    </source>
</evidence>
<dbReference type="PROSITE" id="PS50109">
    <property type="entry name" value="HIS_KIN"/>
    <property type="match status" value="2"/>
</dbReference>
<evidence type="ECO:0000313" key="16">
    <source>
        <dbReference type="Proteomes" id="UP000002730"/>
    </source>
</evidence>
<keyword evidence="12" id="KW-0472">Membrane</keyword>
<dbReference type="PROSITE" id="PS50110">
    <property type="entry name" value="RESPONSE_REGULATORY"/>
    <property type="match status" value="1"/>
</dbReference>
<keyword evidence="7 15" id="KW-0418">Kinase</keyword>
<dbReference type="CDD" id="cd00082">
    <property type="entry name" value="HisKA"/>
    <property type="match status" value="1"/>
</dbReference>
<dbReference type="Pfam" id="PF07695">
    <property type="entry name" value="7TMR-DISM_7TM"/>
    <property type="match status" value="1"/>
</dbReference>
<dbReference type="InterPro" id="IPR036890">
    <property type="entry name" value="HATPase_C_sf"/>
</dbReference>
<dbReference type="SUPFAM" id="SSF55874">
    <property type="entry name" value="ATPase domain of HSP90 chaperone/DNA topoisomerase II/histidine kinase"/>
    <property type="match status" value="2"/>
</dbReference>
<dbReference type="SUPFAM" id="SSF49785">
    <property type="entry name" value="Galactose-binding domain-like"/>
    <property type="match status" value="1"/>
</dbReference>
<dbReference type="Pfam" id="PF00512">
    <property type="entry name" value="HisKA"/>
    <property type="match status" value="1"/>
</dbReference>
<feature type="transmembrane region" description="Helical" evidence="12">
    <location>
        <begin position="242"/>
        <end position="265"/>
    </location>
</feature>
<dbReference type="InterPro" id="IPR003661">
    <property type="entry name" value="HisK_dim/P_dom"/>
</dbReference>
<dbReference type="InterPro" id="IPR003594">
    <property type="entry name" value="HATPase_dom"/>
</dbReference>
<dbReference type="SUPFAM" id="SSF52172">
    <property type="entry name" value="CheY-like"/>
    <property type="match status" value="1"/>
</dbReference>
<dbReference type="GO" id="GO:0005886">
    <property type="term" value="C:plasma membrane"/>
    <property type="evidence" value="ECO:0007669"/>
    <property type="project" value="TreeGrafter"/>
</dbReference>
<reference evidence="15 16" key="1">
    <citation type="submission" date="2010-08" db="EMBL/GenBank/DDBJ databases">
        <title>Complete sequence of Clostridium cellulovorans 743B.</title>
        <authorList>
            <consortium name="US DOE Joint Genome Institute"/>
            <person name="Lucas S."/>
            <person name="Copeland A."/>
            <person name="Lapidus A."/>
            <person name="Cheng J.-F."/>
            <person name="Bruce D."/>
            <person name="Goodwin L."/>
            <person name="Pitluck S."/>
            <person name="Chertkov O."/>
            <person name="Detter J.C."/>
            <person name="Han C."/>
            <person name="Tapia R."/>
            <person name="Land M."/>
            <person name="Hauser L."/>
            <person name="Chang Y.-J."/>
            <person name="Jeffries C."/>
            <person name="Kyrpides N."/>
            <person name="Ivanova N."/>
            <person name="Mikhailova N."/>
            <person name="Hemme C.L."/>
            <person name="Woyke T."/>
        </authorList>
    </citation>
    <scope>NUCLEOTIDE SEQUENCE [LARGE SCALE GENOMIC DNA]</scope>
    <source>
        <strain evidence="16">ATCC 35296 / DSM 3052 / OCM 3 / 743B</strain>
    </source>
</reference>
<evidence type="ECO:0000256" key="4">
    <source>
        <dbReference type="ARBA" id="ARBA00018672"/>
    </source>
</evidence>
<evidence type="ECO:0000256" key="10">
    <source>
        <dbReference type="ARBA" id="ARBA00074306"/>
    </source>
</evidence>
<dbReference type="SUPFAM" id="SSF47384">
    <property type="entry name" value="Homodimeric domain of signal transducing histidine kinase"/>
    <property type="match status" value="1"/>
</dbReference>
<dbReference type="OrthoDB" id="9809348at2"/>
<feature type="transmembrane region" description="Helical" evidence="12">
    <location>
        <begin position="12"/>
        <end position="29"/>
    </location>
</feature>
<feature type="modified residue" description="4-aspartylphosphate" evidence="11">
    <location>
        <position position="756"/>
    </location>
</feature>
<dbReference type="InterPro" id="IPR004358">
    <property type="entry name" value="Sig_transdc_His_kin-like_C"/>
</dbReference>
<evidence type="ECO:0000256" key="11">
    <source>
        <dbReference type="PROSITE-ProRule" id="PRU00169"/>
    </source>
</evidence>
<dbReference type="KEGG" id="ccb:Clocel_0016"/>
<comment type="similarity">
    <text evidence="2">In the N-terminal section; belongs to the phytochrome family.</text>
</comment>
<dbReference type="STRING" id="573061.Clocel_0016"/>
<protein>
    <recommendedName>
        <fullName evidence="10">Circadian input-output histidine kinase CikA</fullName>
        <ecNumber evidence="3">2.7.13.3</ecNumber>
    </recommendedName>
    <alternativeName>
        <fullName evidence="4">Stage 0 sporulation protein A homolog</fullName>
    </alternativeName>
</protein>
<dbReference type="Pfam" id="PF02518">
    <property type="entry name" value="HATPase_c"/>
    <property type="match status" value="2"/>
</dbReference>
<dbReference type="eggNOG" id="COG2972">
    <property type="taxonomic scope" value="Bacteria"/>
</dbReference>
<dbReference type="Gene3D" id="3.30.565.10">
    <property type="entry name" value="Histidine kinase-like ATPase, C-terminal domain"/>
    <property type="match status" value="2"/>
</dbReference>
<dbReference type="HOGENOM" id="CLU_011115_1_0_9"/>
<organism evidence="15 16">
    <name type="scientific">Clostridium cellulovorans (strain ATCC 35296 / DSM 3052 / OCM 3 / 743B)</name>
    <dbReference type="NCBI Taxonomy" id="573061"/>
    <lineage>
        <taxon>Bacteria</taxon>
        <taxon>Bacillati</taxon>
        <taxon>Bacillota</taxon>
        <taxon>Clostridia</taxon>
        <taxon>Eubacteriales</taxon>
        <taxon>Clostridiaceae</taxon>
        <taxon>Clostridium</taxon>
    </lineage>
</organism>
<evidence type="ECO:0000256" key="5">
    <source>
        <dbReference type="ARBA" id="ARBA00022553"/>
    </source>
</evidence>
<dbReference type="SMART" id="SM00387">
    <property type="entry name" value="HATPase_c"/>
    <property type="match status" value="2"/>
</dbReference>